<comment type="caution">
    <text evidence="2">The sequence shown here is derived from an EMBL/GenBank/DDBJ whole genome shotgun (WGS) entry which is preliminary data.</text>
</comment>
<name>A0A5A7R542_STRAF</name>
<gene>
    <name evidence="2" type="ORF">STAS_29266</name>
</gene>
<feature type="region of interest" description="Disordered" evidence="1">
    <location>
        <begin position="58"/>
        <end position="88"/>
    </location>
</feature>
<feature type="compositionally biased region" description="Basic and acidic residues" evidence="1">
    <location>
        <begin position="58"/>
        <end position="70"/>
    </location>
</feature>
<evidence type="ECO:0000313" key="3">
    <source>
        <dbReference type="Proteomes" id="UP000325081"/>
    </source>
</evidence>
<dbReference type="Proteomes" id="UP000325081">
    <property type="component" value="Unassembled WGS sequence"/>
</dbReference>
<dbReference type="GO" id="GO:0000428">
    <property type="term" value="C:DNA-directed RNA polymerase complex"/>
    <property type="evidence" value="ECO:0007669"/>
    <property type="project" value="UniProtKB-KW"/>
</dbReference>
<dbReference type="AlphaFoldDB" id="A0A5A7R542"/>
<proteinExistence type="predicted"/>
<reference evidence="3" key="1">
    <citation type="journal article" date="2019" name="Curr. Biol.">
        <title>Genome Sequence of Striga asiatica Provides Insight into the Evolution of Plant Parasitism.</title>
        <authorList>
            <person name="Yoshida S."/>
            <person name="Kim S."/>
            <person name="Wafula E.K."/>
            <person name="Tanskanen J."/>
            <person name="Kim Y.M."/>
            <person name="Honaas L."/>
            <person name="Yang Z."/>
            <person name="Spallek T."/>
            <person name="Conn C.E."/>
            <person name="Ichihashi Y."/>
            <person name="Cheong K."/>
            <person name="Cui S."/>
            <person name="Der J.P."/>
            <person name="Gundlach H."/>
            <person name="Jiao Y."/>
            <person name="Hori C."/>
            <person name="Ishida J.K."/>
            <person name="Kasahara H."/>
            <person name="Kiba T."/>
            <person name="Kim M.S."/>
            <person name="Koo N."/>
            <person name="Laohavisit A."/>
            <person name="Lee Y.H."/>
            <person name="Lumba S."/>
            <person name="McCourt P."/>
            <person name="Mortimer J.C."/>
            <person name="Mutuku J.M."/>
            <person name="Nomura T."/>
            <person name="Sasaki-Sekimoto Y."/>
            <person name="Seto Y."/>
            <person name="Wang Y."/>
            <person name="Wakatake T."/>
            <person name="Sakakibara H."/>
            <person name="Demura T."/>
            <person name="Yamaguchi S."/>
            <person name="Yoneyama K."/>
            <person name="Manabe R.I."/>
            <person name="Nelson D.C."/>
            <person name="Schulman A.H."/>
            <person name="Timko M.P."/>
            <person name="dePamphilis C.W."/>
            <person name="Choi D."/>
            <person name="Shirasu K."/>
        </authorList>
    </citation>
    <scope>NUCLEOTIDE SEQUENCE [LARGE SCALE GENOMIC DNA]</scope>
    <source>
        <strain evidence="3">cv. UVA1</strain>
    </source>
</reference>
<keyword evidence="2" id="KW-0240">DNA-directed RNA polymerase</keyword>
<keyword evidence="3" id="KW-1185">Reference proteome</keyword>
<dbReference type="EMBL" id="BKCP01009959">
    <property type="protein sequence ID" value="GER51847.1"/>
    <property type="molecule type" value="Genomic_DNA"/>
</dbReference>
<evidence type="ECO:0000256" key="1">
    <source>
        <dbReference type="SAM" id="MobiDB-lite"/>
    </source>
</evidence>
<evidence type="ECO:0000313" key="2">
    <source>
        <dbReference type="EMBL" id="GER51847.1"/>
    </source>
</evidence>
<organism evidence="2 3">
    <name type="scientific">Striga asiatica</name>
    <name type="common">Asiatic witchweed</name>
    <name type="synonym">Buchnera asiatica</name>
    <dbReference type="NCBI Taxonomy" id="4170"/>
    <lineage>
        <taxon>Eukaryota</taxon>
        <taxon>Viridiplantae</taxon>
        <taxon>Streptophyta</taxon>
        <taxon>Embryophyta</taxon>
        <taxon>Tracheophyta</taxon>
        <taxon>Spermatophyta</taxon>
        <taxon>Magnoliopsida</taxon>
        <taxon>eudicotyledons</taxon>
        <taxon>Gunneridae</taxon>
        <taxon>Pentapetalae</taxon>
        <taxon>asterids</taxon>
        <taxon>lamiids</taxon>
        <taxon>Lamiales</taxon>
        <taxon>Orobanchaceae</taxon>
        <taxon>Buchnereae</taxon>
        <taxon>Striga</taxon>
    </lineage>
</organism>
<sequence length="129" mass="14248">MLVRISAILHMKVTTDNLSSYQSNLLASQKVFASSVLERGGTRERTLASAFEGKTLSKVEGSSDKEEKQKSLRGQHVKATGKRKAKGTTHTVQRFRGLNLLDVSHFFLLIMDSDFYLGPALLLHTCGLP</sequence>
<feature type="compositionally biased region" description="Basic residues" evidence="1">
    <location>
        <begin position="71"/>
        <end position="87"/>
    </location>
</feature>
<protein>
    <submittedName>
        <fullName evidence="2">DNA-directed RNA polymerase subunit beta</fullName>
    </submittedName>
</protein>
<accession>A0A5A7R542</accession>
<keyword evidence="2" id="KW-0804">Transcription</keyword>